<dbReference type="AlphaFoldDB" id="A0A1X7T5V9"/>
<keyword evidence="1" id="KW-0227">DNA damage</keyword>
<dbReference type="GO" id="GO:0000723">
    <property type="term" value="P:telomere maintenance"/>
    <property type="evidence" value="ECO:0007669"/>
    <property type="project" value="InterPro"/>
</dbReference>
<evidence type="ECO:0000256" key="2">
    <source>
        <dbReference type="SAM" id="MobiDB-lite"/>
    </source>
</evidence>
<keyword evidence="1" id="KW-0234">DNA repair</keyword>
<comment type="similarity">
    <text evidence="1">Belongs to the helicase family.</text>
</comment>
<evidence type="ECO:0000259" key="4">
    <source>
        <dbReference type="Pfam" id="PF21530"/>
    </source>
</evidence>
<feature type="region of interest" description="Disordered" evidence="2">
    <location>
        <begin position="653"/>
        <end position="752"/>
    </location>
</feature>
<evidence type="ECO:0000256" key="1">
    <source>
        <dbReference type="RuleBase" id="RU363044"/>
    </source>
</evidence>
<dbReference type="OrthoDB" id="416437at2759"/>
<dbReference type="Pfam" id="PF21530">
    <property type="entry name" value="Pif1_2B_dom"/>
    <property type="match status" value="1"/>
</dbReference>
<dbReference type="GO" id="GO:0005524">
    <property type="term" value="F:ATP binding"/>
    <property type="evidence" value="ECO:0007669"/>
    <property type="project" value="UniProtKB-KW"/>
</dbReference>
<dbReference type="InterPro" id="IPR027417">
    <property type="entry name" value="P-loop_NTPase"/>
</dbReference>
<dbReference type="PANTHER" id="PTHR47642:SF6">
    <property type="entry name" value="ATP-DEPENDENT DNA HELICASE"/>
    <property type="match status" value="1"/>
</dbReference>
<comment type="catalytic activity">
    <reaction evidence="1">
        <text>ATP + H2O = ADP + phosphate + H(+)</text>
        <dbReference type="Rhea" id="RHEA:13065"/>
        <dbReference type="ChEBI" id="CHEBI:15377"/>
        <dbReference type="ChEBI" id="CHEBI:15378"/>
        <dbReference type="ChEBI" id="CHEBI:30616"/>
        <dbReference type="ChEBI" id="CHEBI:43474"/>
        <dbReference type="ChEBI" id="CHEBI:456216"/>
        <dbReference type="EC" id="5.6.2.3"/>
    </reaction>
</comment>
<feature type="compositionally biased region" description="Gly residues" evidence="2">
    <location>
        <begin position="691"/>
        <end position="741"/>
    </location>
</feature>
<protein>
    <recommendedName>
        <fullName evidence="1">ATP-dependent DNA helicase</fullName>
        <ecNumber evidence="1">5.6.2.3</ecNumber>
    </recommendedName>
</protein>
<feature type="compositionally biased region" description="Low complexity" evidence="2">
    <location>
        <begin position="670"/>
        <end position="690"/>
    </location>
</feature>
<comment type="cofactor">
    <cofactor evidence="1">
        <name>Mg(2+)</name>
        <dbReference type="ChEBI" id="CHEBI:18420"/>
    </cofactor>
</comment>
<keyword evidence="1" id="KW-0067">ATP-binding</keyword>
<accession>A0A1X7T5V9</accession>
<dbReference type="SUPFAM" id="SSF52540">
    <property type="entry name" value="P-loop containing nucleoside triphosphate hydrolases"/>
    <property type="match status" value="2"/>
</dbReference>
<dbReference type="PANTHER" id="PTHR47642">
    <property type="entry name" value="ATP-DEPENDENT DNA HELICASE"/>
    <property type="match status" value="1"/>
</dbReference>
<dbReference type="eggNOG" id="KOG0987">
    <property type="taxonomic scope" value="Eukaryota"/>
</dbReference>
<dbReference type="EnsemblMetazoa" id="Aqu2.1.09765_001">
    <property type="protein sequence ID" value="Aqu2.1.09765_001"/>
    <property type="gene ID" value="Aqu2.1.09765"/>
</dbReference>
<dbReference type="Gene3D" id="3.40.50.300">
    <property type="entry name" value="P-loop containing nucleotide triphosphate hydrolases"/>
    <property type="match status" value="2"/>
</dbReference>
<keyword evidence="1" id="KW-0547">Nucleotide-binding</keyword>
<dbReference type="GO" id="GO:0006310">
    <property type="term" value="P:DNA recombination"/>
    <property type="evidence" value="ECO:0007669"/>
    <property type="project" value="UniProtKB-KW"/>
</dbReference>
<sequence>FNKLQKLLEADRNWKKIVDARNKASFTEEELPDNKEDDEPQLLGEIMEAVADIADMHINVPNLTLEQREAMLNVDQKRIFDKIKSHLISQKEREDLLENESSRLLRLDNIKPLRMFISGVGRTGKSFLTEAIKCLVDDIWHPKSSEVMCAIVAPTGIAAFNVGGLTIHRLFQLLIEHEGKTAGYWASSKEAQKRIKMTLKNLKIIIVDEVSTVSNLNLAYLHMRLEDIFGTDEWFGSKNILFVGDFLQLPPVNGRPVFNKISNRLVKTGLGAANAVNIWKETVEYDELTINERQKGDETFFKMLDSVRHGCLTDDTIDTLKSRVFNVSIHEKYKELESEGTNPPICLFSKVDACQKINELMLESLETEKIELACVDVVDESGSTAKFDKKQEKKLDELKDQPSKTAGLETVLSLAVGCRVMLRRNIDVTVGLVNGAIGTVMGIYATRISIKFDHIDVPCDIERVTSRFMLSKNLYIHRKQFPLILSYAITIHKCQGLSLDAAIIDLSTDVFGDGMAYVALSRVRTLNGLHLLSFDPLSVKVSNLCINEINRLRSKFRKDLPQIKKSNDSWKGFDDSAIFSLLDIVLDEYFYHTAGGACIGYDSRLHLYSFDGYVIISMATVTLNWAIMSCLCWCSKGSAGAGGTAGAPAGGTTGAPAGGTAGAPPGGTTGAPPRGTPRAAPGGTTGAPPRGTGGAPPGGIAGAPPGGIAGAPPGGIAGAPPGGIAGAPPGGIAGSPPGGRMGSSSLLSGSGLGDLLIL</sequence>
<evidence type="ECO:0000313" key="5">
    <source>
        <dbReference type="EnsemblMetazoa" id="Aqu2.1.09765_001"/>
    </source>
</evidence>
<keyword evidence="1" id="KW-0347">Helicase</keyword>
<keyword evidence="1" id="KW-0378">Hydrolase</keyword>
<feature type="domain" description="DNA helicase Pif1-like DEAD-box helicase" evidence="3">
    <location>
        <begin position="112"/>
        <end position="313"/>
    </location>
</feature>
<dbReference type="GO" id="GO:0043139">
    <property type="term" value="F:5'-3' DNA helicase activity"/>
    <property type="evidence" value="ECO:0007669"/>
    <property type="project" value="UniProtKB-EC"/>
</dbReference>
<dbReference type="EC" id="5.6.2.3" evidence="1"/>
<evidence type="ECO:0000259" key="3">
    <source>
        <dbReference type="Pfam" id="PF05970"/>
    </source>
</evidence>
<feature type="compositionally biased region" description="Low complexity" evidence="2">
    <location>
        <begin position="742"/>
        <end position="752"/>
    </location>
</feature>
<dbReference type="InterPro" id="IPR010285">
    <property type="entry name" value="DNA_helicase_pif1-like_DEAD"/>
</dbReference>
<organism evidence="5">
    <name type="scientific">Amphimedon queenslandica</name>
    <name type="common">Sponge</name>
    <dbReference type="NCBI Taxonomy" id="400682"/>
    <lineage>
        <taxon>Eukaryota</taxon>
        <taxon>Metazoa</taxon>
        <taxon>Porifera</taxon>
        <taxon>Demospongiae</taxon>
        <taxon>Heteroscleromorpha</taxon>
        <taxon>Haplosclerida</taxon>
        <taxon>Niphatidae</taxon>
        <taxon>Amphimedon</taxon>
    </lineage>
</organism>
<reference evidence="5" key="1">
    <citation type="submission" date="2017-05" db="UniProtKB">
        <authorList>
            <consortium name="EnsemblMetazoa"/>
        </authorList>
    </citation>
    <scope>IDENTIFICATION</scope>
</reference>
<name>A0A1X7T5V9_AMPQE</name>
<dbReference type="InParanoid" id="A0A1X7T5V9"/>
<dbReference type="OMA" id="YWASSKE"/>
<feature type="domain" description="DNA helicase Pif1-like 2B" evidence="4">
    <location>
        <begin position="410"/>
        <end position="442"/>
    </location>
</feature>
<dbReference type="InterPro" id="IPR049163">
    <property type="entry name" value="Pif1-like_2B_dom"/>
</dbReference>
<proteinExistence type="inferred from homology"/>
<keyword evidence="1" id="KW-0233">DNA recombination</keyword>
<feature type="compositionally biased region" description="Gly residues" evidence="2">
    <location>
        <begin position="653"/>
        <end position="669"/>
    </location>
</feature>
<dbReference type="CDD" id="cd18809">
    <property type="entry name" value="SF1_C_RecD"/>
    <property type="match status" value="1"/>
</dbReference>
<dbReference type="GO" id="GO:0006281">
    <property type="term" value="P:DNA repair"/>
    <property type="evidence" value="ECO:0007669"/>
    <property type="project" value="UniProtKB-KW"/>
</dbReference>
<dbReference type="GO" id="GO:0016887">
    <property type="term" value="F:ATP hydrolysis activity"/>
    <property type="evidence" value="ECO:0007669"/>
    <property type="project" value="RHEA"/>
</dbReference>
<dbReference type="Pfam" id="PF05970">
    <property type="entry name" value="PIF1"/>
    <property type="match status" value="1"/>
</dbReference>
<dbReference type="InterPro" id="IPR051055">
    <property type="entry name" value="PIF1_helicase"/>
</dbReference>